<protein>
    <submittedName>
        <fullName evidence="2">Uncharacterized protein</fullName>
    </submittedName>
</protein>
<feature type="signal peptide" evidence="1">
    <location>
        <begin position="1"/>
        <end position="21"/>
    </location>
</feature>
<dbReference type="EMBL" id="CABPRJ010001449">
    <property type="protein sequence ID" value="VVC37537.1"/>
    <property type="molecule type" value="Genomic_DNA"/>
</dbReference>
<sequence>MKFNTTLFICLIFSTICITKAEPSDEVEEEATQEVEEEATQDVKCYAPQPFQYKPSERLKTLESGLSAGKMKFVPEGKVRETMTNVYQNAITRGAANEGLQKLDDEWKSMLQGPEASRVVGTCGRNFAKVVSSDKGREILKTVWITAHLLLSKAGKDTRGAGLGRIMASMFKLFESPQMPEIVSQTGGLIISAANKPRAVWFVRRAFQEIEGFLVDRDLPDKINTFFENMMSMMKNLKIPERESASSFKRTRSRRKYITEE</sequence>
<name>A0A5E4N149_9HEMI</name>
<keyword evidence="1" id="KW-0732">Signal</keyword>
<dbReference type="AlphaFoldDB" id="A0A5E4N149"/>
<feature type="chain" id="PRO_5023136417" evidence="1">
    <location>
        <begin position="22"/>
        <end position="261"/>
    </location>
</feature>
<evidence type="ECO:0000313" key="2">
    <source>
        <dbReference type="EMBL" id="VVC37537.1"/>
    </source>
</evidence>
<keyword evidence="3" id="KW-1185">Reference proteome</keyword>
<proteinExistence type="predicted"/>
<evidence type="ECO:0000313" key="3">
    <source>
        <dbReference type="Proteomes" id="UP000325440"/>
    </source>
</evidence>
<gene>
    <name evidence="2" type="ORF">CINCED_3A004380</name>
</gene>
<dbReference type="Proteomes" id="UP000325440">
    <property type="component" value="Unassembled WGS sequence"/>
</dbReference>
<dbReference type="OrthoDB" id="6622755at2759"/>
<organism evidence="2 3">
    <name type="scientific">Cinara cedri</name>
    <dbReference type="NCBI Taxonomy" id="506608"/>
    <lineage>
        <taxon>Eukaryota</taxon>
        <taxon>Metazoa</taxon>
        <taxon>Ecdysozoa</taxon>
        <taxon>Arthropoda</taxon>
        <taxon>Hexapoda</taxon>
        <taxon>Insecta</taxon>
        <taxon>Pterygota</taxon>
        <taxon>Neoptera</taxon>
        <taxon>Paraneoptera</taxon>
        <taxon>Hemiptera</taxon>
        <taxon>Sternorrhyncha</taxon>
        <taxon>Aphidomorpha</taxon>
        <taxon>Aphidoidea</taxon>
        <taxon>Aphididae</taxon>
        <taxon>Lachninae</taxon>
        <taxon>Cinara</taxon>
    </lineage>
</organism>
<accession>A0A5E4N149</accession>
<evidence type="ECO:0000256" key="1">
    <source>
        <dbReference type="SAM" id="SignalP"/>
    </source>
</evidence>
<reference evidence="2 3" key="1">
    <citation type="submission" date="2019-08" db="EMBL/GenBank/DDBJ databases">
        <authorList>
            <person name="Alioto T."/>
            <person name="Alioto T."/>
            <person name="Gomez Garrido J."/>
        </authorList>
    </citation>
    <scope>NUCLEOTIDE SEQUENCE [LARGE SCALE GENOMIC DNA]</scope>
</reference>